<proteinExistence type="predicted"/>
<protein>
    <submittedName>
        <fullName evidence="1">Uncharacterized protein</fullName>
    </submittedName>
</protein>
<evidence type="ECO:0000313" key="1">
    <source>
        <dbReference type="EMBL" id="KAJ8970948.1"/>
    </source>
</evidence>
<organism evidence="1 2">
    <name type="scientific">Molorchus minor</name>
    <dbReference type="NCBI Taxonomy" id="1323400"/>
    <lineage>
        <taxon>Eukaryota</taxon>
        <taxon>Metazoa</taxon>
        <taxon>Ecdysozoa</taxon>
        <taxon>Arthropoda</taxon>
        <taxon>Hexapoda</taxon>
        <taxon>Insecta</taxon>
        <taxon>Pterygota</taxon>
        <taxon>Neoptera</taxon>
        <taxon>Endopterygota</taxon>
        <taxon>Coleoptera</taxon>
        <taxon>Polyphaga</taxon>
        <taxon>Cucujiformia</taxon>
        <taxon>Chrysomeloidea</taxon>
        <taxon>Cerambycidae</taxon>
        <taxon>Lamiinae</taxon>
        <taxon>Monochamini</taxon>
        <taxon>Molorchus</taxon>
    </lineage>
</organism>
<keyword evidence="2" id="KW-1185">Reference proteome</keyword>
<dbReference type="EMBL" id="JAPWTJ010001551">
    <property type="protein sequence ID" value="KAJ8970948.1"/>
    <property type="molecule type" value="Genomic_DNA"/>
</dbReference>
<reference evidence="1" key="1">
    <citation type="journal article" date="2023" name="Insect Mol. Biol.">
        <title>Genome sequencing provides insights into the evolution of gene families encoding plant cell wall-degrading enzymes in longhorned beetles.</title>
        <authorList>
            <person name="Shin N.R."/>
            <person name="Okamura Y."/>
            <person name="Kirsch R."/>
            <person name="Pauchet Y."/>
        </authorList>
    </citation>
    <scope>NUCLEOTIDE SEQUENCE</scope>
    <source>
        <strain evidence="1">MMC_N1</strain>
    </source>
</reference>
<dbReference type="Proteomes" id="UP001162164">
    <property type="component" value="Unassembled WGS sequence"/>
</dbReference>
<accession>A0ABQ9J215</accession>
<gene>
    <name evidence="1" type="ORF">NQ317_014056</name>
</gene>
<comment type="caution">
    <text evidence="1">The sequence shown here is derived from an EMBL/GenBank/DDBJ whole genome shotgun (WGS) entry which is preliminary data.</text>
</comment>
<name>A0ABQ9J215_9CUCU</name>
<sequence length="74" mass="8459">MENILFQQYFIFSDTTSPIHSALNANFSASSKNLGKCQAQRLLTVKDIDGVMTKRRKRHSQHFTGEINDPDFVL</sequence>
<evidence type="ECO:0000313" key="2">
    <source>
        <dbReference type="Proteomes" id="UP001162164"/>
    </source>
</evidence>